<name>A0ABS3IB57_9MICO</name>
<evidence type="ECO:0000313" key="2">
    <source>
        <dbReference type="Proteomes" id="UP000664617"/>
    </source>
</evidence>
<sequence>MTVEKKVPGVLEDVARRQAGLVNIAQCERAGLGVDVRRRLVGSGTWSRLAQGVFDTSVTDPALHSFDVARHRIAWKGLLAVRGSAAVSLSALALLGAQGLPRTFDAEVSLPGGVHRRSRNGVVVRQYEFAMSTRLIGDARVVTPDWALAQALPRLDRHTAVAVMDSLRHQAILDDAGFARARELARGRRGMASRHEWFGDSDARAESPPESHARIVCADAGLRPDDLQRDVVSDDGEFLGRGDLLWYLGGGRWLVVEIDGARYHTGEDAMRRDNLRQNRMIGDGRITMLRFFPDDLRSVRHVTSRIAAILRQESWRPNRPLPAR</sequence>
<reference evidence="2" key="2">
    <citation type="submission" date="2023-07" db="EMBL/GenBank/DDBJ databases">
        <title>Myceligenerans salitolerans sp. nov., a halotolerant actinomycete isolated from a salt lake in Xinjiang, China.</title>
        <authorList>
            <person name="Guan T."/>
        </authorList>
    </citation>
    <scope>NUCLEOTIDE SEQUENCE [LARGE SCALE GENOMIC DNA]</scope>
    <source>
        <strain evidence="2">XHU 5031</strain>
    </source>
</reference>
<dbReference type="RefSeq" id="WP_207276187.1">
    <property type="nucleotide sequence ID" value="NZ_JAFMPK010000047.1"/>
</dbReference>
<evidence type="ECO:0008006" key="3">
    <source>
        <dbReference type="Google" id="ProtNLM"/>
    </source>
</evidence>
<gene>
    <name evidence="1" type="ORF">J0911_14630</name>
</gene>
<dbReference type="EMBL" id="JAFMPK010000047">
    <property type="protein sequence ID" value="MBO0610266.1"/>
    <property type="molecule type" value="Genomic_DNA"/>
</dbReference>
<dbReference type="Proteomes" id="UP000664617">
    <property type="component" value="Unassembled WGS sequence"/>
</dbReference>
<accession>A0ABS3IB57</accession>
<protein>
    <recommendedName>
        <fullName evidence="3">DUF559 domain-containing protein</fullName>
    </recommendedName>
</protein>
<evidence type="ECO:0000313" key="1">
    <source>
        <dbReference type="EMBL" id="MBO0610266.1"/>
    </source>
</evidence>
<organism evidence="1 2">
    <name type="scientific">Myceligenerans salitolerans</name>
    <dbReference type="NCBI Taxonomy" id="1230528"/>
    <lineage>
        <taxon>Bacteria</taxon>
        <taxon>Bacillati</taxon>
        <taxon>Actinomycetota</taxon>
        <taxon>Actinomycetes</taxon>
        <taxon>Micrococcales</taxon>
        <taxon>Promicromonosporaceae</taxon>
        <taxon>Myceligenerans</taxon>
    </lineage>
</organism>
<keyword evidence="2" id="KW-1185">Reference proteome</keyword>
<comment type="caution">
    <text evidence="1">The sequence shown here is derived from an EMBL/GenBank/DDBJ whole genome shotgun (WGS) entry which is preliminary data.</text>
</comment>
<reference evidence="1 2" key="1">
    <citation type="submission" date="2021-03" db="EMBL/GenBank/DDBJ databases">
        <authorList>
            <person name="Xin L."/>
        </authorList>
    </citation>
    <scope>NUCLEOTIDE SEQUENCE [LARGE SCALE GENOMIC DNA]</scope>
    <source>
        <strain evidence="1 2">XHU 5031</strain>
    </source>
</reference>
<proteinExistence type="predicted"/>